<organism evidence="1 2">
    <name type="scientific">Spirosoma terrae</name>
    <dbReference type="NCBI Taxonomy" id="1968276"/>
    <lineage>
        <taxon>Bacteria</taxon>
        <taxon>Pseudomonadati</taxon>
        <taxon>Bacteroidota</taxon>
        <taxon>Cytophagia</taxon>
        <taxon>Cytophagales</taxon>
        <taxon>Cytophagaceae</taxon>
        <taxon>Spirosoma</taxon>
    </lineage>
</organism>
<evidence type="ECO:0000313" key="1">
    <source>
        <dbReference type="EMBL" id="NDU99235.1"/>
    </source>
</evidence>
<dbReference type="AlphaFoldDB" id="A0A6L9LF50"/>
<reference evidence="1 2" key="1">
    <citation type="submission" date="2020-02" db="EMBL/GenBank/DDBJ databases">
        <title>Draft genome sequence of two Spirosoma agri KCTC 52727 and Spirosoma terrae KCTC 52035.</title>
        <authorList>
            <person name="Rojas J."/>
            <person name="Ambika Manirajan B."/>
            <person name="Suarez C."/>
            <person name="Ratering S."/>
            <person name="Schnell S."/>
        </authorList>
    </citation>
    <scope>NUCLEOTIDE SEQUENCE [LARGE SCALE GENOMIC DNA]</scope>
    <source>
        <strain evidence="1 2">KCTC 52035</strain>
    </source>
</reference>
<protein>
    <submittedName>
        <fullName evidence="1">Uncharacterized protein</fullName>
    </submittedName>
</protein>
<proteinExistence type="predicted"/>
<accession>A0A6L9LF50</accession>
<dbReference type="RefSeq" id="WP_163955368.1">
    <property type="nucleotide sequence ID" value="NZ_JAAFZH010000026.1"/>
</dbReference>
<sequence length="157" mass="18547">MAALITKSENSFGQKGVHIYDPENEDIDLFFPFSSIGTIHTEYQINSFEGFKYYNMVVFQKVIEIAKNDWATEDLVRQLMTFIRDEKPDIEGLNDLIADTYIVVGHIIKLRKLTEKFWERNNLTPSRESYKQFVQFIKDSNITKDNIDEYEFPEKEN</sequence>
<evidence type="ECO:0000313" key="2">
    <source>
        <dbReference type="Proteomes" id="UP000474175"/>
    </source>
</evidence>
<comment type="caution">
    <text evidence="1">The sequence shown here is derived from an EMBL/GenBank/DDBJ whole genome shotgun (WGS) entry which is preliminary data.</text>
</comment>
<keyword evidence="2" id="KW-1185">Reference proteome</keyword>
<name>A0A6L9LF50_9BACT</name>
<gene>
    <name evidence="1" type="ORF">GK108_30430</name>
</gene>
<dbReference type="EMBL" id="JAAFZH010000026">
    <property type="protein sequence ID" value="NDU99235.1"/>
    <property type="molecule type" value="Genomic_DNA"/>
</dbReference>
<dbReference type="Proteomes" id="UP000474175">
    <property type="component" value="Unassembled WGS sequence"/>
</dbReference>